<gene>
    <name evidence="2" type="ORF">IPJ38_14915</name>
</gene>
<dbReference type="EMBL" id="JADJMS010000034">
    <property type="protein sequence ID" value="MBK7416201.1"/>
    <property type="molecule type" value="Genomic_DNA"/>
</dbReference>
<dbReference type="Proteomes" id="UP000739411">
    <property type="component" value="Unassembled WGS sequence"/>
</dbReference>
<evidence type="ECO:0000259" key="1">
    <source>
        <dbReference type="Pfam" id="PF10881"/>
    </source>
</evidence>
<dbReference type="AlphaFoldDB" id="A0A935KCJ6"/>
<dbReference type="Pfam" id="PF10881">
    <property type="entry name" value="DUF2726"/>
    <property type="match status" value="1"/>
</dbReference>
<dbReference type="InterPro" id="IPR024402">
    <property type="entry name" value="DUF2726"/>
</dbReference>
<sequence>MDLLTIALLLAAAGLATVLLLRNKASGNPEKIPPITISRKTEPKAWQQQDLGLDPGTRFVELPKRQKYRLLNDSEQDLYHRLCEAMPSMTIFAQVGVAQLALLRGRPEAQRLSSMLGRGVDFVVCSEDFSIVAAIELSWPVLEASGVSPEEEKRQALQSLGIPLIVFRPNNLPDADAISHEIAGAIIRRNRFEAER</sequence>
<feature type="domain" description="DUF2726" evidence="1">
    <location>
        <begin position="69"/>
        <end position="182"/>
    </location>
</feature>
<evidence type="ECO:0000313" key="3">
    <source>
        <dbReference type="Proteomes" id="UP000739411"/>
    </source>
</evidence>
<name>A0A935KCJ6_9RHOO</name>
<protein>
    <submittedName>
        <fullName evidence="2">DUF2726 domain-containing protein</fullName>
    </submittedName>
</protein>
<proteinExistence type="predicted"/>
<organism evidence="2 3">
    <name type="scientific">Candidatus Dechloromonas phosphorivorans</name>
    <dbReference type="NCBI Taxonomy" id="2899244"/>
    <lineage>
        <taxon>Bacteria</taxon>
        <taxon>Pseudomonadati</taxon>
        <taxon>Pseudomonadota</taxon>
        <taxon>Betaproteobacteria</taxon>
        <taxon>Rhodocyclales</taxon>
        <taxon>Azonexaceae</taxon>
        <taxon>Dechloromonas</taxon>
    </lineage>
</organism>
<evidence type="ECO:0000313" key="2">
    <source>
        <dbReference type="EMBL" id="MBK7416201.1"/>
    </source>
</evidence>
<comment type="caution">
    <text evidence="2">The sequence shown here is derived from an EMBL/GenBank/DDBJ whole genome shotgun (WGS) entry which is preliminary data.</text>
</comment>
<reference evidence="2 3" key="1">
    <citation type="submission" date="2020-10" db="EMBL/GenBank/DDBJ databases">
        <title>Connecting structure to function with the recovery of over 1000 high-quality activated sludge metagenome-assembled genomes encoding full-length rRNA genes using long-read sequencing.</title>
        <authorList>
            <person name="Singleton C.M."/>
            <person name="Petriglieri F."/>
            <person name="Kristensen J.M."/>
            <person name="Kirkegaard R.H."/>
            <person name="Michaelsen T.Y."/>
            <person name="Andersen M.H."/>
            <person name="Karst S.M."/>
            <person name="Dueholm M.S."/>
            <person name="Nielsen P.H."/>
            <person name="Albertsen M."/>
        </authorList>
    </citation>
    <scope>NUCLEOTIDE SEQUENCE [LARGE SCALE GENOMIC DNA]</scope>
    <source>
        <strain evidence="2">EsbW_18-Q3-R4-48_BATAC.463</strain>
    </source>
</reference>
<accession>A0A935KCJ6</accession>